<dbReference type="InterPro" id="IPR007737">
    <property type="entry name" value="Mga_HTH"/>
</dbReference>
<keyword evidence="1" id="KW-0805">Transcription regulation</keyword>
<dbReference type="AlphaFoldDB" id="A0A841ZBB1"/>
<comment type="caution">
    <text evidence="4">The sequence shown here is derived from an EMBL/GenBank/DDBJ whole genome shotgun (WGS) entry which is preliminary data.</text>
</comment>
<accession>A0A841ZBB1</accession>
<evidence type="ECO:0000259" key="3">
    <source>
        <dbReference type="Pfam" id="PF05043"/>
    </source>
</evidence>
<name>A0A841ZBB1_9LIST</name>
<evidence type="ECO:0000256" key="1">
    <source>
        <dbReference type="ARBA" id="ARBA00023015"/>
    </source>
</evidence>
<evidence type="ECO:0000313" key="4">
    <source>
        <dbReference type="EMBL" id="MBC1501882.1"/>
    </source>
</evidence>
<dbReference type="EMBL" id="JAARRL010000032">
    <property type="protein sequence ID" value="MBC1501882.1"/>
    <property type="molecule type" value="Genomic_DNA"/>
</dbReference>
<dbReference type="Proteomes" id="UP000564536">
    <property type="component" value="Unassembled WGS sequence"/>
</dbReference>
<dbReference type="PANTHER" id="PTHR30185:SF18">
    <property type="entry name" value="TRANSCRIPTIONAL REGULATOR MTLR"/>
    <property type="match status" value="1"/>
</dbReference>
<evidence type="ECO:0000256" key="2">
    <source>
        <dbReference type="ARBA" id="ARBA00023163"/>
    </source>
</evidence>
<protein>
    <recommendedName>
        <fullName evidence="3">Mga helix-turn-helix domain-containing protein</fullName>
    </recommendedName>
</protein>
<dbReference type="InterPro" id="IPR050661">
    <property type="entry name" value="BglG_antiterminators"/>
</dbReference>
<evidence type="ECO:0000313" key="5">
    <source>
        <dbReference type="Proteomes" id="UP000564536"/>
    </source>
</evidence>
<keyword evidence="2" id="KW-0804">Transcription</keyword>
<dbReference type="RefSeq" id="WP_185427290.1">
    <property type="nucleotide sequence ID" value="NZ_JAARRL010000032.1"/>
</dbReference>
<feature type="domain" description="Mga helix-turn-helix" evidence="3">
    <location>
        <begin position="77"/>
        <end position="159"/>
    </location>
</feature>
<dbReference type="Pfam" id="PF05043">
    <property type="entry name" value="Mga"/>
    <property type="match status" value="1"/>
</dbReference>
<gene>
    <name evidence="4" type="ORF">HB943_14875</name>
</gene>
<organism evidence="4 5">
    <name type="scientific">Listeria weihenstephanensis</name>
    <dbReference type="NCBI Taxonomy" id="1006155"/>
    <lineage>
        <taxon>Bacteria</taxon>
        <taxon>Bacillati</taxon>
        <taxon>Bacillota</taxon>
        <taxon>Bacilli</taxon>
        <taxon>Bacillales</taxon>
        <taxon>Listeriaceae</taxon>
        <taxon>Listeria</taxon>
    </lineage>
</organism>
<reference evidence="4 5" key="1">
    <citation type="submission" date="2020-03" db="EMBL/GenBank/DDBJ databases">
        <title>Soil Listeria distribution.</title>
        <authorList>
            <person name="Liao J."/>
            <person name="Wiedmann M."/>
        </authorList>
    </citation>
    <scope>NUCLEOTIDE SEQUENCE [LARGE SCALE GENOMIC DNA]</scope>
    <source>
        <strain evidence="4 5">FSL L7-1523</strain>
    </source>
</reference>
<proteinExistence type="predicted"/>
<dbReference type="PANTHER" id="PTHR30185">
    <property type="entry name" value="CRYPTIC BETA-GLUCOSIDE BGL OPERON ANTITERMINATOR"/>
    <property type="match status" value="1"/>
</dbReference>
<sequence>MFLVLDTKEKLEVNLIKLLLNSNEWVTVNDAAIKLDSTVSKIYTATQNIINRNLDKDLVIRSQRNYGFRIDNKAAIDIDKIVNKYILDSIAFKILDSAFQEKTNIKKFCIEHHISLSKFYRSAKVVNSVLIPNQLTLDIKNFTIEGNEVYIREFMYYFYWETFKGINWPFKTVQKVPTMEHIERLAKKLHWKLNPFEYNQLAYRLVIIFLRYQRKNFVQEVPYPCIIPQLIKKLTSISLYDLLALLPPSVKKQEINYVSLIVSSYPWADAVDISVSSLVQWHKRKQTTPYRMTEYFLGLIKENTDITIDDKAWLNLIHIHMYAICFSSLHVSTDLKVHLEHYKSMHPDISVNLDKIIALVRTEFKEYPSIGPVYFAYYYMLFSLKYVVPILQKKLNILLFINKDRVFVDTIINQLQESVPYDFTISTSIQTDFKPDLVISNSHAAPNLDVPLFLTTFPISSQDIQRLIKTIKALI</sequence>